<keyword evidence="3" id="KW-1185">Reference proteome</keyword>
<evidence type="ECO:0000313" key="2">
    <source>
        <dbReference type="EMBL" id="KGM00599.1"/>
    </source>
</evidence>
<name>A0A0A0B474_9CELL</name>
<evidence type="ECO:0000313" key="3">
    <source>
        <dbReference type="Proteomes" id="UP000029833"/>
    </source>
</evidence>
<dbReference type="InterPro" id="IPR011008">
    <property type="entry name" value="Dimeric_a/b-barrel"/>
</dbReference>
<protein>
    <recommendedName>
        <fullName evidence="1">DUF1330 domain-containing protein</fullName>
    </recommendedName>
</protein>
<gene>
    <name evidence="2" type="ORF">Q760_07385</name>
</gene>
<sequence>MARRPGIAGVGAGWPAVSAYAVAHLTAPPSHLPDEVLEYMERIQATLDPHGGRFVVHGGTVEVQEGAWPGTVVVIEFPDLPAARAWYGSEAYTALKPLRTRNVPGHAILVDGVSADYDPAETAAALRREGHGGPGVRLTP</sequence>
<organism evidence="2 3">
    <name type="scientific">Cellulomonas cellasea DSM 20118</name>
    <dbReference type="NCBI Taxonomy" id="1408250"/>
    <lineage>
        <taxon>Bacteria</taxon>
        <taxon>Bacillati</taxon>
        <taxon>Actinomycetota</taxon>
        <taxon>Actinomycetes</taxon>
        <taxon>Micrococcales</taxon>
        <taxon>Cellulomonadaceae</taxon>
        <taxon>Cellulomonas</taxon>
    </lineage>
</organism>
<dbReference type="Pfam" id="PF07045">
    <property type="entry name" value="DUF1330"/>
    <property type="match status" value="1"/>
</dbReference>
<dbReference type="Proteomes" id="UP000029833">
    <property type="component" value="Unassembled WGS sequence"/>
</dbReference>
<accession>A0A0A0B474</accession>
<dbReference type="PANTHER" id="PTHR41521">
    <property type="match status" value="1"/>
</dbReference>
<reference evidence="2 3" key="1">
    <citation type="submission" date="2013-10" db="EMBL/GenBank/DDBJ databases">
        <authorList>
            <person name="Wang G."/>
            <person name="Zhuang W."/>
        </authorList>
    </citation>
    <scope>NUCLEOTIDE SEQUENCE [LARGE SCALE GENOMIC DNA]</scope>
    <source>
        <strain evidence="2 3">DSM 20118</strain>
    </source>
</reference>
<feature type="domain" description="DUF1330" evidence="1">
    <location>
        <begin position="18"/>
        <end position="113"/>
    </location>
</feature>
<dbReference type="PANTHER" id="PTHR41521:SF4">
    <property type="entry name" value="BLR0684 PROTEIN"/>
    <property type="match status" value="1"/>
</dbReference>
<dbReference type="EMBL" id="AXNT01000187">
    <property type="protein sequence ID" value="KGM00599.1"/>
    <property type="molecule type" value="Genomic_DNA"/>
</dbReference>
<dbReference type="SUPFAM" id="SSF54909">
    <property type="entry name" value="Dimeric alpha+beta barrel"/>
    <property type="match status" value="1"/>
</dbReference>
<dbReference type="InterPro" id="IPR010753">
    <property type="entry name" value="DUF1330"/>
</dbReference>
<dbReference type="AlphaFoldDB" id="A0A0A0B474"/>
<dbReference type="Gene3D" id="3.30.70.100">
    <property type="match status" value="1"/>
</dbReference>
<evidence type="ECO:0000259" key="1">
    <source>
        <dbReference type="Pfam" id="PF07045"/>
    </source>
</evidence>
<proteinExistence type="predicted"/>
<comment type="caution">
    <text evidence="2">The sequence shown here is derived from an EMBL/GenBank/DDBJ whole genome shotgun (WGS) entry which is preliminary data.</text>
</comment>
<dbReference type="STRING" id="1408250.Q760_07385"/>